<dbReference type="EMBL" id="JAHRIN010050435">
    <property type="protein sequence ID" value="MEQ2208260.1"/>
    <property type="molecule type" value="Genomic_DNA"/>
</dbReference>
<reference evidence="5 6" key="1">
    <citation type="submission" date="2021-06" db="EMBL/GenBank/DDBJ databases">
        <authorList>
            <person name="Palmer J.M."/>
        </authorList>
    </citation>
    <scope>NUCLEOTIDE SEQUENCE [LARGE SCALE GENOMIC DNA]</scope>
    <source>
        <strain evidence="5 6">XC_2019</strain>
        <tissue evidence="5">Muscle</tissue>
    </source>
</reference>
<dbReference type="PANTHER" id="PTHR23158:SF54">
    <property type="entry name" value="TRANSPORT AND GOLGI ORGANIZATION PROTEIN 1 HOMOLOG"/>
    <property type="match status" value="1"/>
</dbReference>
<evidence type="ECO:0000313" key="5">
    <source>
        <dbReference type="EMBL" id="MEQ2208260.1"/>
    </source>
</evidence>
<evidence type="ECO:0000256" key="2">
    <source>
        <dbReference type="SAM" id="Coils"/>
    </source>
</evidence>
<keyword evidence="3" id="KW-1133">Transmembrane helix</keyword>
<dbReference type="InterPro" id="IPR051500">
    <property type="entry name" value="cTAGE_MIA/OTOR"/>
</dbReference>
<feature type="coiled-coil region" evidence="2">
    <location>
        <begin position="47"/>
        <end position="95"/>
    </location>
</feature>
<organism evidence="5 6">
    <name type="scientific">Xenoophorus captivus</name>
    <dbReference type="NCBI Taxonomy" id="1517983"/>
    <lineage>
        <taxon>Eukaryota</taxon>
        <taxon>Metazoa</taxon>
        <taxon>Chordata</taxon>
        <taxon>Craniata</taxon>
        <taxon>Vertebrata</taxon>
        <taxon>Euteleostomi</taxon>
        <taxon>Actinopterygii</taxon>
        <taxon>Neopterygii</taxon>
        <taxon>Teleostei</taxon>
        <taxon>Neoteleostei</taxon>
        <taxon>Acanthomorphata</taxon>
        <taxon>Ovalentaria</taxon>
        <taxon>Atherinomorphae</taxon>
        <taxon>Cyprinodontiformes</taxon>
        <taxon>Goodeidae</taxon>
        <taxon>Xenoophorus</taxon>
    </lineage>
</organism>
<keyword evidence="3" id="KW-0812">Transmembrane</keyword>
<keyword evidence="6" id="KW-1185">Reference proteome</keyword>
<protein>
    <recommendedName>
        <fullName evidence="4">Nuclear pore complex interacting protein N-terminal domain-containing protein</fullName>
    </recommendedName>
</protein>
<proteinExistence type="predicted"/>
<evidence type="ECO:0000313" key="6">
    <source>
        <dbReference type="Proteomes" id="UP001434883"/>
    </source>
</evidence>
<gene>
    <name evidence="5" type="ORF">XENOCAPTIV_009695</name>
</gene>
<keyword evidence="1 2" id="KW-0175">Coiled coil</keyword>
<keyword evidence="3" id="KW-0472">Membrane</keyword>
<dbReference type="Proteomes" id="UP001434883">
    <property type="component" value="Unassembled WGS sequence"/>
</dbReference>
<accession>A0ABV0RJE1</accession>
<feature type="transmembrane region" description="Helical" evidence="3">
    <location>
        <begin position="20"/>
        <end position="39"/>
    </location>
</feature>
<sequence length="119" mass="13849">MISLLPEEWKPGETLFGCPWPAAIVTALIGVLTFIIFFWRTVLAVKKNKYIVDKKKLQEKIQTLKKDKSDALAKISDLQKQTEQLKENQKQSKETVSCTMKRMQGLEVRKIWSFFLVFI</sequence>
<evidence type="ECO:0000256" key="1">
    <source>
        <dbReference type="ARBA" id="ARBA00023054"/>
    </source>
</evidence>
<feature type="domain" description="Nuclear pore complex interacting protein N-terminal" evidence="4">
    <location>
        <begin position="2"/>
        <end position="59"/>
    </location>
</feature>
<name>A0ABV0RJE1_9TELE</name>
<dbReference type="PANTHER" id="PTHR23158">
    <property type="entry name" value="MELANOMA INHIBITORY ACTIVITY-RELATED"/>
    <property type="match status" value="1"/>
</dbReference>
<dbReference type="Pfam" id="PF06409">
    <property type="entry name" value="NPIP"/>
    <property type="match status" value="1"/>
</dbReference>
<evidence type="ECO:0000259" key="4">
    <source>
        <dbReference type="Pfam" id="PF06409"/>
    </source>
</evidence>
<comment type="caution">
    <text evidence="5">The sequence shown here is derived from an EMBL/GenBank/DDBJ whole genome shotgun (WGS) entry which is preliminary data.</text>
</comment>
<dbReference type="InterPro" id="IPR054697">
    <property type="entry name" value="NPIP_N"/>
</dbReference>
<evidence type="ECO:0000256" key="3">
    <source>
        <dbReference type="SAM" id="Phobius"/>
    </source>
</evidence>